<reference evidence="1" key="2">
    <citation type="submission" date="2025-08" db="UniProtKB">
        <authorList>
            <consortium name="Ensembl"/>
        </authorList>
    </citation>
    <scope>IDENTIFICATION</scope>
</reference>
<keyword evidence="2" id="KW-1185">Reference proteome</keyword>
<evidence type="ECO:0000313" key="2">
    <source>
        <dbReference type="Proteomes" id="UP000694547"/>
    </source>
</evidence>
<name>A0A8C8UL44_PERMB</name>
<dbReference type="GeneTree" id="ENSGT01120000272446"/>
<proteinExistence type="predicted"/>
<dbReference type="Proteomes" id="UP000694547">
    <property type="component" value="Chromosome 3"/>
</dbReference>
<accession>A0A8C8UL44</accession>
<dbReference type="Ensembl" id="ENSPEMT00000036790.1">
    <property type="protein sequence ID" value="ENSPEMP00000032009.1"/>
    <property type="gene ID" value="ENSPEMG00000028366.1"/>
</dbReference>
<dbReference type="AlphaFoldDB" id="A0A8C8UL44"/>
<reference evidence="1 2" key="1">
    <citation type="submission" date="2018-10" db="EMBL/GenBank/DDBJ databases">
        <title>Improved assembly of the deer mouse Peromyscus maniculatus genome.</title>
        <authorList>
            <person name="Lassance J.-M."/>
            <person name="Hoekstra H.E."/>
        </authorList>
    </citation>
    <scope>NUCLEOTIDE SEQUENCE [LARGE SCALE GENOMIC DNA]</scope>
</reference>
<organism evidence="1 2">
    <name type="scientific">Peromyscus maniculatus bairdii</name>
    <name type="common">Prairie deer mouse</name>
    <dbReference type="NCBI Taxonomy" id="230844"/>
    <lineage>
        <taxon>Eukaryota</taxon>
        <taxon>Metazoa</taxon>
        <taxon>Chordata</taxon>
        <taxon>Craniata</taxon>
        <taxon>Vertebrata</taxon>
        <taxon>Euteleostomi</taxon>
        <taxon>Mammalia</taxon>
        <taxon>Eutheria</taxon>
        <taxon>Euarchontoglires</taxon>
        <taxon>Glires</taxon>
        <taxon>Rodentia</taxon>
        <taxon>Myomorpha</taxon>
        <taxon>Muroidea</taxon>
        <taxon>Cricetidae</taxon>
        <taxon>Neotominae</taxon>
        <taxon>Peromyscus</taxon>
    </lineage>
</organism>
<protein>
    <submittedName>
        <fullName evidence="1">Uncharacterized protein</fullName>
    </submittedName>
</protein>
<reference evidence="1" key="3">
    <citation type="submission" date="2025-09" db="UniProtKB">
        <authorList>
            <consortium name="Ensembl"/>
        </authorList>
    </citation>
    <scope>IDENTIFICATION</scope>
</reference>
<evidence type="ECO:0000313" key="1">
    <source>
        <dbReference type="Ensembl" id="ENSPEMP00000032009.1"/>
    </source>
</evidence>
<sequence>MDGHRLPDDQPVLDQLPDLLMGVGIGDFIGLIGVQPDLLLTTVEDARGKPLLQPEHTHGCRRSSEKRDVASFLMPAFNRGFSKCQVCSHGCAVRHSGEEGRKGWEISTVLKLILERPSYGMNCISPTKSIC</sequence>